<dbReference type="Gene3D" id="3.40.50.150">
    <property type="entry name" value="Vaccinia Virus protein VP39"/>
    <property type="match status" value="1"/>
</dbReference>
<feature type="domain" description="Methyltransferase" evidence="1">
    <location>
        <begin position="89"/>
        <end position="188"/>
    </location>
</feature>
<keyword evidence="2" id="KW-0808">Transferase</keyword>
<dbReference type="Pfam" id="PF13649">
    <property type="entry name" value="Methyltransf_25"/>
    <property type="match status" value="1"/>
</dbReference>
<protein>
    <submittedName>
        <fullName evidence="2">Methyltransferase type 11</fullName>
    </submittedName>
</protein>
<dbReference type="OrthoDB" id="2013972at2759"/>
<evidence type="ECO:0000313" key="3">
    <source>
        <dbReference type="Proteomes" id="UP000078544"/>
    </source>
</evidence>
<dbReference type="AlphaFoldDB" id="A0A168BHV5"/>
<evidence type="ECO:0000259" key="1">
    <source>
        <dbReference type="Pfam" id="PF13649"/>
    </source>
</evidence>
<dbReference type="Proteomes" id="UP000078544">
    <property type="component" value="Unassembled WGS sequence"/>
</dbReference>
<dbReference type="InterPro" id="IPR029063">
    <property type="entry name" value="SAM-dependent_MTases_sf"/>
</dbReference>
<dbReference type="InterPro" id="IPR041698">
    <property type="entry name" value="Methyltransf_25"/>
</dbReference>
<comment type="caution">
    <text evidence="2">The sequence shown here is derived from an EMBL/GenBank/DDBJ whole genome shotgun (WGS) entry which is preliminary data.</text>
</comment>
<dbReference type="GO" id="GO:0032259">
    <property type="term" value="P:methylation"/>
    <property type="evidence" value="ECO:0007669"/>
    <property type="project" value="UniProtKB-KW"/>
</dbReference>
<proteinExistence type="predicted"/>
<gene>
    <name evidence="2" type="ORF">AAL_04560</name>
</gene>
<dbReference type="CDD" id="cd02440">
    <property type="entry name" value="AdoMet_MTases"/>
    <property type="match status" value="1"/>
</dbReference>
<reference evidence="2 3" key="1">
    <citation type="journal article" date="2016" name="Genome Biol. Evol.">
        <title>Divergent and convergent evolution of fungal pathogenicity.</title>
        <authorList>
            <person name="Shang Y."/>
            <person name="Xiao G."/>
            <person name="Zheng P."/>
            <person name="Cen K."/>
            <person name="Zhan S."/>
            <person name="Wang C."/>
        </authorList>
    </citation>
    <scope>NUCLEOTIDE SEQUENCE [LARGE SCALE GENOMIC DNA]</scope>
    <source>
        <strain evidence="2 3">RCEF 2490</strain>
    </source>
</reference>
<keyword evidence="3" id="KW-1185">Reference proteome</keyword>
<sequence>MAQSPSPGKGSLSAAASVLAAEFQNGFSAKHAGPSPLSSSSSSPPDKHLVTKKLMRLLALPLLQHMGISDDSNNNNDGAAPASAPLDFVDSACGTGVLTQELQRMLPRNVLDESTFLCADTSRVFVDMVAERAKDEGWVNVRTEVLDAMDTGLPENSASHVAVGLGLHLIPAPDDVVRDCIRVLRNGGVFGASTFPETGGEFWIPDLRAAFASLPFDAPFPDKVPMQMHTSGKWYEPDWVEAHLRKLGLRDVRVVVAPGRCRIDSGQQFVDFFGSMMAVVTKTWWSEQLLAEHPLEQVKDLVRAFLDDKYEGPWHVSWHVICMAGRAEKVI</sequence>
<dbReference type="GO" id="GO:0008168">
    <property type="term" value="F:methyltransferase activity"/>
    <property type="evidence" value="ECO:0007669"/>
    <property type="project" value="UniProtKB-KW"/>
</dbReference>
<keyword evidence="2" id="KW-0489">Methyltransferase</keyword>
<accession>A0A168BHV5</accession>
<dbReference type="SUPFAM" id="SSF53335">
    <property type="entry name" value="S-adenosyl-L-methionine-dependent methyltransferases"/>
    <property type="match status" value="1"/>
</dbReference>
<dbReference type="EMBL" id="AZGY01000009">
    <property type="protein sequence ID" value="KZZ95329.1"/>
    <property type="molecule type" value="Genomic_DNA"/>
</dbReference>
<evidence type="ECO:0000313" key="2">
    <source>
        <dbReference type="EMBL" id="KZZ95329.1"/>
    </source>
</evidence>
<organism evidence="2 3">
    <name type="scientific">Moelleriella libera RCEF 2490</name>
    <dbReference type="NCBI Taxonomy" id="1081109"/>
    <lineage>
        <taxon>Eukaryota</taxon>
        <taxon>Fungi</taxon>
        <taxon>Dikarya</taxon>
        <taxon>Ascomycota</taxon>
        <taxon>Pezizomycotina</taxon>
        <taxon>Sordariomycetes</taxon>
        <taxon>Hypocreomycetidae</taxon>
        <taxon>Hypocreales</taxon>
        <taxon>Clavicipitaceae</taxon>
        <taxon>Moelleriella</taxon>
    </lineage>
</organism>
<name>A0A168BHV5_9HYPO</name>